<evidence type="ECO:0000256" key="1">
    <source>
        <dbReference type="ARBA" id="ARBA00023235"/>
    </source>
</evidence>
<dbReference type="RefSeq" id="WP_036110525.1">
    <property type="nucleotide sequence ID" value="NZ_QGTS01000018.1"/>
</dbReference>
<keyword evidence="2" id="KW-0119">Carbohydrate metabolism</keyword>
<dbReference type="AlphaFoldDB" id="A0A317PNX4"/>
<feature type="domain" description="L-fucose isomerase C-terminal" evidence="3">
    <location>
        <begin position="343"/>
        <end position="470"/>
    </location>
</feature>
<dbReference type="InterPro" id="IPR009015">
    <property type="entry name" value="Fucose_isomerase_N/cen_sf"/>
</dbReference>
<comment type="caution">
    <text evidence="4">The sequence shown here is derived from an EMBL/GenBank/DDBJ whole genome shotgun (WGS) entry which is preliminary data.</text>
</comment>
<organism evidence="4 5">
    <name type="scientific">Mangrovibacter plantisponsor</name>
    <dbReference type="NCBI Taxonomy" id="451513"/>
    <lineage>
        <taxon>Bacteria</taxon>
        <taxon>Pseudomonadati</taxon>
        <taxon>Pseudomonadota</taxon>
        <taxon>Gammaproteobacteria</taxon>
        <taxon>Enterobacterales</taxon>
        <taxon>Enterobacteriaceae</taxon>
        <taxon>Mangrovibacter</taxon>
    </lineage>
</organism>
<evidence type="ECO:0000259" key="3">
    <source>
        <dbReference type="Pfam" id="PF02952"/>
    </source>
</evidence>
<evidence type="ECO:0000313" key="5">
    <source>
        <dbReference type="Proteomes" id="UP000246744"/>
    </source>
</evidence>
<name>A0A317PNX4_9ENTR</name>
<dbReference type="PANTHER" id="PTHR36120">
    <property type="entry name" value="FUCOSE ISOMERASE"/>
    <property type="match status" value="1"/>
</dbReference>
<evidence type="ECO:0000313" key="4">
    <source>
        <dbReference type="EMBL" id="PWW02693.1"/>
    </source>
</evidence>
<dbReference type="GO" id="GO:0006004">
    <property type="term" value="P:fucose metabolic process"/>
    <property type="evidence" value="ECO:0007669"/>
    <property type="project" value="InterPro"/>
</dbReference>
<evidence type="ECO:0000256" key="2">
    <source>
        <dbReference type="ARBA" id="ARBA00023277"/>
    </source>
</evidence>
<dbReference type="OrthoDB" id="5838738at2"/>
<gene>
    <name evidence="4" type="ORF">DES37_11847</name>
</gene>
<dbReference type="GO" id="GO:0005737">
    <property type="term" value="C:cytoplasm"/>
    <property type="evidence" value="ECO:0007669"/>
    <property type="project" value="InterPro"/>
</dbReference>
<dbReference type="SUPFAM" id="SSF53743">
    <property type="entry name" value="FucI/AraA N-terminal and middle domains"/>
    <property type="match status" value="1"/>
</dbReference>
<keyword evidence="1 4" id="KW-0413">Isomerase</keyword>
<proteinExistence type="predicted"/>
<keyword evidence="5" id="KW-1185">Reference proteome</keyword>
<dbReference type="GO" id="GO:0008736">
    <property type="term" value="F:L-fucose isomerase activity"/>
    <property type="evidence" value="ECO:0007669"/>
    <property type="project" value="InterPro"/>
</dbReference>
<dbReference type="Proteomes" id="UP000246744">
    <property type="component" value="Unassembled WGS sequence"/>
</dbReference>
<reference evidence="4 5" key="1">
    <citation type="submission" date="2018-05" db="EMBL/GenBank/DDBJ databases">
        <title>Genomic Encyclopedia of Type Strains, Phase IV (KMG-IV): sequencing the most valuable type-strain genomes for metagenomic binning, comparative biology and taxonomic classification.</title>
        <authorList>
            <person name="Goeker M."/>
        </authorList>
    </citation>
    <scope>NUCLEOTIDE SEQUENCE [LARGE SCALE GENOMIC DNA]</scope>
    <source>
        <strain evidence="4 5">DSM 19579</strain>
    </source>
</reference>
<dbReference type="CDD" id="cd00578">
    <property type="entry name" value="L-fuc_L-ara-isomerases"/>
    <property type="match status" value="1"/>
</dbReference>
<protein>
    <submittedName>
        <fullName evidence="4">L-fucose isomerase-like protein</fullName>
    </submittedName>
</protein>
<dbReference type="EMBL" id="QGTS01000018">
    <property type="protein sequence ID" value="PWW02693.1"/>
    <property type="molecule type" value="Genomic_DNA"/>
</dbReference>
<dbReference type="InterPro" id="IPR015888">
    <property type="entry name" value="Fuc_isomerase_C"/>
</dbReference>
<sequence length="472" mass="51603">MSRIAQQITMGVIIGNRGFFPSYLVAEAREQAVALFARLGISTVMLDDTQTELGGVETRQDAKVCAELLKAHKDTIQGIVVLLPNFGDEKAIAEAIRLSGLNVPVLVQAQEDNLDKMGLATRRDSFCGKISLCNNLRQYNIPFTLTTQHVCALDGEVFARDLRQFEQVCRVVSAMRNVRVGAIGARPAGFNTVRYSEKLLERMGIAVETLDLSEVFTRIGQLRDDDIRVDEKRRILLDNADASAIPADKMLTMAKLFVVISEWTTANDIDTTAIQCWTSLQENLGINVCSIMSVMSGQLMPSACEVDVMGALSMYALASCNLNPASIADWNNNFGEDRDKCVLFHCGNFAAASLESPKMGTADIIGTTVGKENTCGAVHGRLKAGPLTYFRLSTDDLTGEVKAYVGEAQSVNDPLDTPGCRAVIQVPHLETLLAWICRQGFEHHVAMNHSSSSAVLVEAFTRYLGVNTYLHQ</sequence>
<dbReference type="PANTHER" id="PTHR36120:SF1">
    <property type="entry name" value="L-FUCOSE ISOMERASE C-TERMINAL DOMAIN-CONTAINING PROTEIN"/>
    <property type="match status" value="1"/>
</dbReference>
<dbReference type="Pfam" id="PF02952">
    <property type="entry name" value="Fucose_iso_C"/>
    <property type="match status" value="1"/>
</dbReference>
<accession>A0A317PNX4</accession>